<keyword evidence="3" id="KW-1185">Reference proteome</keyword>
<keyword evidence="2" id="KW-0503">Monooxygenase</keyword>
<dbReference type="GO" id="GO:0004497">
    <property type="term" value="F:monooxygenase activity"/>
    <property type="evidence" value="ECO:0007669"/>
    <property type="project" value="UniProtKB-KW"/>
</dbReference>
<feature type="non-terminal residue" evidence="2">
    <location>
        <position position="74"/>
    </location>
</feature>
<comment type="caution">
    <text evidence="2">The sequence shown here is derived from an EMBL/GenBank/DDBJ whole genome shotgun (WGS) entry which is preliminary data.</text>
</comment>
<organism evidence="2 3">
    <name type="scientific">Candidatus Frankia alpina</name>
    <dbReference type="NCBI Taxonomy" id="2699483"/>
    <lineage>
        <taxon>Bacteria</taxon>
        <taxon>Bacillati</taxon>
        <taxon>Actinomycetota</taxon>
        <taxon>Actinomycetes</taxon>
        <taxon>Frankiales</taxon>
        <taxon>Frankiaceae</taxon>
        <taxon>Frankia</taxon>
    </lineage>
</organism>
<dbReference type="EMBL" id="SSXH01000472">
    <property type="protein sequence ID" value="THJ68941.1"/>
    <property type="molecule type" value="Genomic_DNA"/>
</dbReference>
<accession>A0A4S5EB06</accession>
<proteinExistence type="predicted"/>
<keyword evidence="2" id="KW-0560">Oxidoreductase</keyword>
<evidence type="ECO:0000313" key="3">
    <source>
        <dbReference type="Proteomes" id="UP000305282"/>
    </source>
</evidence>
<dbReference type="SUPFAM" id="SSF51905">
    <property type="entry name" value="FAD/NAD(P)-binding domain"/>
    <property type="match status" value="1"/>
</dbReference>
<gene>
    <name evidence="2" type="ORF">E7Y31_16580</name>
</gene>
<evidence type="ECO:0000313" key="2">
    <source>
        <dbReference type="EMBL" id="THJ68941.1"/>
    </source>
</evidence>
<reference evidence="2 3" key="1">
    <citation type="submission" date="2019-04" db="EMBL/GenBank/DDBJ databases">
        <title>Draft genome sequences for three unisolated Alnus-infective Frankia Sp+ strains, AgTrS, AiOr and AvVan, the first sequenced Frankia strains able to sporulate in-planta.</title>
        <authorList>
            <person name="Bethencourt L."/>
            <person name="Vautrin F."/>
            <person name="Taib N."/>
            <person name="Dubost A."/>
            <person name="Castro-Garcia L."/>
            <person name="Imbaud O."/>
            <person name="Abrouk D."/>
            <person name="Fournier P."/>
            <person name="Briolay J."/>
            <person name="Nguyen A."/>
            <person name="Normand P."/>
            <person name="Fernandez M.P."/>
            <person name="Brochier-Armanet C."/>
            <person name="Herrera-Belaroussi A."/>
        </authorList>
    </citation>
    <scope>NUCLEOTIDE SEQUENCE [LARGE SCALE GENOMIC DNA]</scope>
    <source>
        <strain evidence="2 3">AvVan</strain>
    </source>
</reference>
<dbReference type="RefSeq" id="WP_161983052.1">
    <property type="nucleotide sequence ID" value="NZ_SSXH01000472.1"/>
</dbReference>
<dbReference type="GO" id="GO:0071949">
    <property type="term" value="F:FAD binding"/>
    <property type="evidence" value="ECO:0007669"/>
    <property type="project" value="InterPro"/>
</dbReference>
<protein>
    <submittedName>
        <fullName evidence="2">Pentachlorophenol monooxygenase</fullName>
    </submittedName>
</protein>
<dbReference type="Pfam" id="PF01494">
    <property type="entry name" value="FAD_binding_3"/>
    <property type="match status" value="1"/>
</dbReference>
<dbReference type="Proteomes" id="UP000305282">
    <property type="component" value="Unassembled WGS sequence"/>
</dbReference>
<feature type="domain" description="FAD-binding" evidence="1">
    <location>
        <begin position="8"/>
        <end position="73"/>
    </location>
</feature>
<dbReference type="InterPro" id="IPR002938">
    <property type="entry name" value="FAD-bd"/>
</dbReference>
<dbReference type="AlphaFoldDB" id="A0A4S5EB06"/>
<evidence type="ECO:0000259" key="1">
    <source>
        <dbReference type="Pfam" id="PF01494"/>
    </source>
</evidence>
<dbReference type="Gene3D" id="3.50.50.60">
    <property type="entry name" value="FAD/NAD(P)-binding domain"/>
    <property type="match status" value="1"/>
</dbReference>
<dbReference type="InterPro" id="IPR036188">
    <property type="entry name" value="FAD/NAD-bd_sf"/>
</dbReference>
<name>A0A4S5EB06_9ACTN</name>
<sequence>MRSPEDRVSVLVVGAGPTGLLLAAELVRRGVRTEVMEQATLRPPGSRALAVSGRTLMLLDDLGLAAETVRRGHP</sequence>